<evidence type="ECO:0000313" key="3">
    <source>
        <dbReference type="Proteomes" id="UP000321595"/>
    </source>
</evidence>
<reference evidence="2 3" key="1">
    <citation type="submission" date="2019-08" db="EMBL/GenBank/DDBJ databases">
        <authorList>
            <person name="Liang Q."/>
        </authorList>
    </citation>
    <scope>NUCLEOTIDE SEQUENCE [LARGE SCALE GENOMIC DNA]</scope>
    <source>
        <strain evidence="2 3">V1718</strain>
    </source>
</reference>
<evidence type="ECO:0000259" key="1">
    <source>
        <dbReference type="PROSITE" id="PS51186"/>
    </source>
</evidence>
<proteinExistence type="predicted"/>
<keyword evidence="3" id="KW-1185">Reference proteome</keyword>
<dbReference type="InterPro" id="IPR016181">
    <property type="entry name" value="Acyl_CoA_acyltransferase"/>
</dbReference>
<dbReference type="InterPro" id="IPR000182">
    <property type="entry name" value="GNAT_dom"/>
</dbReference>
<feature type="domain" description="N-acetyltransferase" evidence="1">
    <location>
        <begin position="10"/>
        <end position="193"/>
    </location>
</feature>
<dbReference type="GO" id="GO:0016747">
    <property type="term" value="F:acyltransferase activity, transferring groups other than amino-acyl groups"/>
    <property type="evidence" value="ECO:0007669"/>
    <property type="project" value="InterPro"/>
</dbReference>
<accession>A0A5B8XZS9</accession>
<gene>
    <name evidence="2" type="ORF">FRD01_17015</name>
</gene>
<protein>
    <submittedName>
        <fullName evidence="2">GNAT family N-acetyltransferase</fullName>
    </submittedName>
</protein>
<keyword evidence="2" id="KW-0808">Transferase</keyword>
<dbReference type="SUPFAM" id="SSF55729">
    <property type="entry name" value="Acyl-CoA N-acyltransferases (Nat)"/>
    <property type="match status" value="1"/>
</dbReference>
<dbReference type="EMBL" id="CP042467">
    <property type="protein sequence ID" value="QED28909.1"/>
    <property type="molecule type" value="Genomic_DNA"/>
</dbReference>
<dbReference type="RefSeq" id="WP_146961752.1">
    <property type="nucleotide sequence ID" value="NZ_CP042467.1"/>
</dbReference>
<dbReference type="AlphaFoldDB" id="A0A5B8XZS9"/>
<dbReference type="Proteomes" id="UP000321595">
    <property type="component" value="Chromosome"/>
</dbReference>
<organism evidence="2 3">
    <name type="scientific">Microvenator marinus</name>
    <dbReference type="NCBI Taxonomy" id="2600177"/>
    <lineage>
        <taxon>Bacteria</taxon>
        <taxon>Deltaproteobacteria</taxon>
        <taxon>Bradymonadales</taxon>
        <taxon>Microvenatoraceae</taxon>
        <taxon>Microvenator</taxon>
    </lineage>
</organism>
<evidence type="ECO:0000313" key="2">
    <source>
        <dbReference type="EMBL" id="QED28909.1"/>
    </source>
</evidence>
<dbReference type="Gene3D" id="3.40.630.30">
    <property type="match status" value="1"/>
</dbReference>
<name>A0A5B8XZS9_9DELT</name>
<dbReference type="OrthoDB" id="187903at2"/>
<dbReference type="KEGG" id="bbae:FRD01_17015"/>
<dbReference type="PROSITE" id="PS51186">
    <property type="entry name" value="GNAT"/>
    <property type="match status" value="1"/>
</dbReference>
<sequence>MVTIKRLRGQEILPYIPDAARLRIEVFSEFPYLYDGDLDYEKSYLASYAESERSVFVVVLDEKSVVGISTGLPLMDAEDAFQDAFGASDIDPKDVFYFGESVLKKPFRGHGMGTRFFEEREKYARELQEFKWTAFCAVERPVDHPDRPENYQPLDAFWGRRGYLKHPEIHTTFEWKEHNEARASAKPMVFWVRPIR</sequence>